<dbReference type="Proteomes" id="UP000190897">
    <property type="component" value="Unassembled WGS sequence"/>
</dbReference>
<dbReference type="RefSeq" id="WP_131962155.1">
    <property type="nucleotide sequence ID" value="NZ_FUZA01000018.1"/>
</dbReference>
<keyword evidence="2" id="KW-0472">Membrane</keyword>
<keyword evidence="6" id="KW-1185">Reference proteome</keyword>
<feature type="domain" description="DUF2231" evidence="4">
    <location>
        <begin position="76"/>
        <end position="212"/>
    </location>
</feature>
<feature type="transmembrane region" description="Helical" evidence="2">
    <location>
        <begin position="150"/>
        <end position="171"/>
    </location>
</feature>
<feature type="region of interest" description="Disordered" evidence="1">
    <location>
        <begin position="35"/>
        <end position="57"/>
    </location>
</feature>
<keyword evidence="3" id="KW-0732">Signal</keyword>
<keyword evidence="2" id="KW-0812">Transmembrane</keyword>
<evidence type="ECO:0000256" key="1">
    <source>
        <dbReference type="SAM" id="MobiDB-lite"/>
    </source>
</evidence>
<evidence type="ECO:0000259" key="4">
    <source>
        <dbReference type="Pfam" id="PF09990"/>
    </source>
</evidence>
<accession>A0A1T5HIF2</accession>
<gene>
    <name evidence="5" type="ORF">SAMN05660293_05654</name>
</gene>
<protein>
    <submittedName>
        <fullName evidence="5">Uncharacterized membrane protein</fullName>
    </submittedName>
</protein>
<evidence type="ECO:0000313" key="6">
    <source>
        <dbReference type="Proteomes" id="UP000190897"/>
    </source>
</evidence>
<evidence type="ECO:0000256" key="2">
    <source>
        <dbReference type="SAM" id="Phobius"/>
    </source>
</evidence>
<dbReference type="Pfam" id="PF09990">
    <property type="entry name" value="DUF2231"/>
    <property type="match status" value="1"/>
</dbReference>
<feature type="chain" id="PRO_5013227944" evidence="3">
    <location>
        <begin position="25"/>
        <end position="221"/>
    </location>
</feature>
<organism evidence="5 6">
    <name type="scientific">Dyadobacter psychrophilus</name>
    <dbReference type="NCBI Taxonomy" id="651661"/>
    <lineage>
        <taxon>Bacteria</taxon>
        <taxon>Pseudomonadati</taxon>
        <taxon>Bacteroidota</taxon>
        <taxon>Cytophagia</taxon>
        <taxon>Cytophagales</taxon>
        <taxon>Spirosomataceae</taxon>
        <taxon>Dyadobacter</taxon>
    </lineage>
</organism>
<evidence type="ECO:0000256" key="3">
    <source>
        <dbReference type="SAM" id="SignalP"/>
    </source>
</evidence>
<proteinExistence type="predicted"/>
<feature type="transmembrane region" description="Helical" evidence="2">
    <location>
        <begin position="176"/>
        <end position="195"/>
    </location>
</feature>
<dbReference type="InterPro" id="IPR019251">
    <property type="entry name" value="DUF2231_TM"/>
</dbReference>
<dbReference type="AlphaFoldDB" id="A0A1T5HIF2"/>
<feature type="signal peptide" evidence="3">
    <location>
        <begin position="1"/>
        <end position="24"/>
    </location>
</feature>
<dbReference type="EMBL" id="FUZA01000018">
    <property type="protein sequence ID" value="SKC20453.1"/>
    <property type="molecule type" value="Genomic_DNA"/>
</dbReference>
<dbReference type="STRING" id="651661.SAMN05660293_05654"/>
<reference evidence="6" key="1">
    <citation type="submission" date="2017-02" db="EMBL/GenBank/DDBJ databases">
        <authorList>
            <person name="Varghese N."/>
            <person name="Submissions S."/>
        </authorList>
    </citation>
    <scope>NUCLEOTIDE SEQUENCE [LARGE SCALE GENOMIC DNA]</scope>
    <source>
        <strain evidence="6">DSM 22270</strain>
    </source>
</reference>
<feature type="transmembrane region" description="Helical" evidence="2">
    <location>
        <begin position="80"/>
        <end position="103"/>
    </location>
</feature>
<evidence type="ECO:0000313" key="5">
    <source>
        <dbReference type="EMBL" id="SKC20453.1"/>
    </source>
</evidence>
<sequence>MKSISKVFFLLTCMLLLTGSSLFAHNGKKHGKAKMDSAQAVAPASQHQHGGHDSTAMQAAMSPDGDHQHGLSEFPTLHPLVVHFPIVLLIIAALLQWVGLFFYKKEITTVAWALLLFGFIGAYASSTWFHAHTAQLAPAIQAILEEHEKYASYTQWLSGLALLVQSVNLFFLKRNVWINASMAIVMSAAAFFVAYTGHHGAELIHKHGVGAKGYLLEQHHH</sequence>
<dbReference type="OrthoDB" id="9792840at2"/>
<keyword evidence="2" id="KW-1133">Transmembrane helix</keyword>
<name>A0A1T5HIF2_9BACT</name>
<feature type="transmembrane region" description="Helical" evidence="2">
    <location>
        <begin position="110"/>
        <end position="130"/>
    </location>
</feature>